<organism evidence="2 3">
    <name type="scientific">Rhodovastum atsumiense</name>
    <dbReference type="NCBI Taxonomy" id="504468"/>
    <lineage>
        <taxon>Bacteria</taxon>
        <taxon>Pseudomonadati</taxon>
        <taxon>Pseudomonadota</taxon>
        <taxon>Alphaproteobacteria</taxon>
        <taxon>Acetobacterales</taxon>
        <taxon>Acetobacteraceae</taxon>
        <taxon>Rhodovastum</taxon>
    </lineage>
</organism>
<dbReference type="AlphaFoldDB" id="A0A5M6J4N9"/>
<dbReference type="Gene3D" id="3.40.50.150">
    <property type="entry name" value="Vaccinia Virus protein VP39"/>
    <property type="match status" value="1"/>
</dbReference>
<accession>A0A5M6J4N9</accession>
<sequence length="257" mass="28871">MQMPWNLAGQFSFSHAGFCPGCEKNAVFTATDPYFRDFLKCDQCGSIPRHRVVMHVLSQFRPDWRELAIHEGSPGWDIVSRRLAGECASYTASQYDVSVPPGTVVEVPGMPCRSYRAENLESQTFPDESFDVVITQDVFEHVFHPDKAIREIARTLRPGGITVMTTPIIRGIGETSRRRAEIVDGRIHHLLAPEYHDSPIGEGGSLVTVEWGYDIVCFLQRHSGLNFMLLKIDNIDLGLRADYNEVLIGVKSPPLRL</sequence>
<dbReference type="EMBL" id="VWPK01000001">
    <property type="protein sequence ID" value="KAA5614605.1"/>
    <property type="molecule type" value="Genomic_DNA"/>
</dbReference>
<dbReference type="SUPFAM" id="SSF53335">
    <property type="entry name" value="S-adenosyl-L-methionine-dependent methyltransferases"/>
    <property type="match status" value="1"/>
</dbReference>
<keyword evidence="3" id="KW-1185">Reference proteome</keyword>
<dbReference type="InterPro" id="IPR013216">
    <property type="entry name" value="Methyltransf_11"/>
</dbReference>
<gene>
    <name evidence="2" type="ORF">F1189_00270</name>
</gene>
<keyword evidence="2" id="KW-0489">Methyltransferase</keyword>
<reference evidence="2 3" key="1">
    <citation type="submission" date="2019-09" db="EMBL/GenBank/DDBJ databases">
        <title>Genome sequence of Rhodovastum atsumiense, a diverse member of the Acetobacteraceae family of non-sulfur purple photosynthetic bacteria.</title>
        <authorList>
            <person name="Meyer T."/>
            <person name="Kyndt J."/>
        </authorList>
    </citation>
    <scope>NUCLEOTIDE SEQUENCE [LARGE SCALE GENOMIC DNA]</scope>
    <source>
        <strain evidence="2 3">DSM 21279</strain>
    </source>
</reference>
<protein>
    <submittedName>
        <fullName evidence="2">Class I SAM-dependent methyltransferase</fullName>
    </submittedName>
</protein>
<comment type="caution">
    <text evidence="2">The sequence shown here is derived from an EMBL/GenBank/DDBJ whole genome shotgun (WGS) entry which is preliminary data.</text>
</comment>
<dbReference type="GO" id="GO:0032259">
    <property type="term" value="P:methylation"/>
    <property type="evidence" value="ECO:0007669"/>
    <property type="project" value="UniProtKB-KW"/>
</dbReference>
<dbReference type="OrthoDB" id="148175at2"/>
<evidence type="ECO:0000259" key="1">
    <source>
        <dbReference type="Pfam" id="PF08241"/>
    </source>
</evidence>
<dbReference type="Pfam" id="PF08241">
    <property type="entry name" value="Methyltransf_11"/>
    <property type="match status" value="1"/>
</dbReference>
<keyword evidence="2" id="KW-0808">Transferase</keyword>
<evidence type="ECO:0000313" key="3">
    <source>
        <dbReference type="Proteomes" id="UP000325255"/>
    </source>
</evidence>
<evidence type="ECO:0000313" key="2">
    <source>
        <dbReference type="EMBL" id="KAA5614605.1"/>
    </source>
</evidence>
<dbReference type="CDD" id="cd02440">
    <property type="entry name" value="AdoMet_MTases"/>
    <property type="match status" value="1"/>
</dbReference>
<dbReference type="Proteomes" id="UP000325255">
    <property type="component" value="Unassembled WGS sequence"/>
</dbReference>
<name>A0A5M6J4N9_9PROT</name>
<dbReference type="InterPro" id="IPR029063">
    <property type="entry name" value="SAM-dependent_MTases_sf"/>
</dbReference>
<proteinExistence type="predicted"/>
<feature type="domain" description="Methyltransferase type 11" evidence="1">
    <location>
        <begin position="114"/>
        <end position="163"/>
    </location>
</feature>
<dbReference type="GO" id="GO:0008757">
    <property type="term" value="F:S-adenosylmethionine-dependent methyltransferase activity"/>
    <property type="evidence" value="ECO:0007669"/>
    <property type="project" value="InterPro"/>
</dbReference>